<reference evidence="3" key="1">
    <citation type="journal article" date="2019" name="Int. J. Syst. Evol. Microbiol.">
        <title>The Global Catalogue of Microorganisms (GCM) 10K type strain sequencing project: providing services to taxonomists for standard genome sequencing and annotation.</title>
        <authorList>
            <consortium name="The Broad Institute Genomics Platform"/>
            <consortium name="The Broad Institute Genome Sequencing Center for Infectious Disease"/>
            <person name="Wu L."/>
            <person name="Ma J."/>
        </authorList>
    </citation>
    <scope>NUCLEOTIDE SEQUENCE [LARGE SCALE GENOMIC DNA]</scope>
    <source>
        <strain evidence="3">JCM 13929</strain>
    </source>
</reference>
<keyword evidence="3" id="KW-1185">Reference proteome</keyword>
<evidence type="ECO:0000313" key="2">
    <source>
        <dbReference type="EMBL" id="GAA1675678.1"/>
    </source>
</evidence>
<dbReference type="Proteomes" id="UP001500064">
    <property type="component" value="Unassembled WGS sequence"/>
</dbReference>
<protein>
    <submittedName>
        <fullName evidence="2">Uncharacterized protein</fullName>
    </submittedName>
</protein>
<keyword evidence="1" id="KW-0732">Signal</keyword>
<dbReference type="RefSeq" id="WP_346112654.1">
    <property type="nucleotide sequence ID" value="NZ_BAAAMU010000103.1"/>
</dbReference>
<accession>A0ABP4SQT2</accession>
<proteinExistence type="predicted"/>
<gene>
    <name evidence="2" type="ORF">GCM10009733_085930</name>
</gene>
<evidence type="ECO:0000256" key="1">
    <source>
        <dbReference type="SAM" id="SignalP"/>
    </source>
</evidence>
<dbReference type="EMBL" id="BAAAMU010000103">
    <property type="protein sequence ID" value="GAA1675678.1"/>
    <property type="molecule type" value="Genomic_DNA"/>
</dbReference>
<evidence type="ECO:0000313" key="3">
    <source>
        <dbReference type="Proteomes" id="UP001500064"/>
    </source>
</evidence>
<sequence>MKRTIPILVAAGVLGATLTGVGPASAATSPIDCTAGGYTRVVNSYVPTNVERPAIDGRTYNIGGPSAYTYEICLDIPDNERFTIEVRSWTNTVPSTFVDDRPGDKIFRFSLPPDSFWQVYGTLTGPGSTYIYYTWHEKRLPN</sequence>
<feature type="signal peptide" evidence="1">
    <location>
        <begin position="1"/>
        <end position="26"/>
    </location>
</feature>
<comment type="caution">
    <text evidence="2">The sequence shown here is derived from an EMBL/GenBank/DDBJ whole genome shotgun (WGS) entry which is preliminary data.</text>
</comment>
<organism evidence="2 3">
    <name type="scientific">Nonomuraea maheshkhaliensis</name>
    <dbReference type="NCBI Taxonomy" id="419590"/>
    <lineage>
        <taxon>Bacteria</taxon>
        <taxon>Bacillati</taxon>
        <taxon>Actinomycetota</taxon>
        <taxon>Actinomycetes</taxon>
        <taxon>Streptosporangiales</taxon>
        <taxon>Streptosporangiaceae</taxon>
        <taxon>Nonomuraea</taxon>
    </lineage>
</organism>
<name>A0ABP4SQT2_9ACTN</name>
<feature type="chain" id="PRO_5047089189" evidence="1">
    <location>
        <begin position="27"/>
        <end position="142"/>
    </location>
</feature>